<evidence type="ECO:0000259" key="1">
    <source>
        <dbReference type="PROSITE" id="PS51390"/>
    </source>
</evidence>
<dbReference type="Pfam" id="PF00095">
    <property type="entry name" value="WAP"/>
    <property type="match status" value="2"/>
</dbReference>
<feature type="non-terminal residue" evidence="2">
    <location>
        <position position="95"/>
    </location>
</feature>
<feature type="non-terminal residue" evidence="2">
    <location>
        <position position="1"/>
    </location>
</feature>
<reference evidence="2" key="1">
    <citation type="thesis" date="2020" institute="ProQuest LLC" country="789 East Eisenhower Parkway, Ann Arbor, MI, USA">
        <title>Comparative Genomics and Chromosome Evolution.</title>
        <authorList>
            <person name="Mudd A.B."/>
        </authorList>
    </citation>
    <scope>NUCLEOTIDE SEQUENCE</scope>
    <source>
        <strain evidence="2">237g6f4</strain>
        <tissue evidence="2">Blood</tissue>
    </source>
</reference>
<proteinExistence type="predicted"/>
<dbReference type="SMART" id="SM00217">
    <property type="entry name" value="WAP"/>
    <property type="match status" value="2"/>
</dbReference>
<comment type="caution">
    <text evidence="2">The sequence shown here is derived from an EMBL/GenBank/DDBJ whole genome shotgun (WGS) entry which is preliminary data.</text>
</comment>
<name>A0AAV6YMN9_ENGPU</name>
<keyword evidence="3" id="KW-1185">Reference proteome</keyword>
<dbReference type="EMBL" id="WNYA01072807">
    <property type="protein sequence ID" value="KAG8535253.1"/>
    <property type="molecule type" value="Genomic_DNA"/>
</dbReference>
<feature type="domain" description="WAP" evidence="1">
    <location>
        <begin position="1"/>
        <end position="46"/>
    </location>
</feature>
<dbReference type="InterPro" id="IPR036645">
    <property type="entry name" value="Elafin-like_sf"/>
</dbReference>
<protein>
    <recommendedName>
        <fullName evidence="1">WAP domain-containing protein</fullName>
    </recommendedName>
</protein>
<dbReference type="GO" id="GO:0030414">
    <property type="term" value="F:peptidase inhibitor activity"/>
    <property type="evidence" value="ECO:0007669"/>
    <property type="project" value="InterPro"/>
</dbReference>
<evidence type="ECO:0000313" key="3">
    <source>
        <dbReference type="Proteomes" id="UP000824782"/>
    </source>
</evidence>
<dbReference type="GO" id="GO:0005576">
    <property type="term" value="C:extracellular region"/>
    <property type="evidence" value="ECO:0007669"/>
    <property type="project" value="InterPro"/>
</dbReference>
<dbReference type="InterPro" id="IPR008197">
    <property type="entry name" value="WAP_dom"/>
</dbReference>
<sequence>VKPGRCPPIKPKCTDTKAKPKCQDDSECPSNEKCCDICGKSCWAPDPEPYGSCPVTQNTMKPHCSTVKCSRDIDCAADEKCCLSDNSQKCVKPYP</sequence>
<dbReference type="AlphaFoldDB" id="A0AAV6YMN9"/>
<dbReference type="PROSITE" id="PS51390">
    <property type="entry name" value="WAP"/>
    <property type="match status" value="1"/>
</dbReference>
<organism evidence="2 3">
    <name type="scientific">Engystomops pustulosus</name>
    <name type="common">Tungara frog</name>
    <name type="synonym">Physalaemus pustulosus</name>
    <dbReference type="NCBI Taxonomy" id="76066"/>
    <lineage>
        <taxon>Eukaryota</taxon>
        <taxon>Metazoa</taxon>
        <taxon>Chordata</taxon>
        <taxon>Craniata</taxon>
        <taxon>Vertebrata</taxon>
        <taxon>Euteleostomi</taxon>
        <taxon>Amphibia</taxon>
        <taxon>Batrachia</taxon>
        <taxon>Anura</taxon>
        <taxon>Neobatrachia</taxon>
        <taxon>Hyloidea</taxon>
        <taxon>Leptodactylidae</taxon>
        <taxon>Leiuperinae</taxon>
        <taxon>Engystomops</taxon>
    </lineage>
</organism>
<dbReference type="Proteomes" id="UP000824782">
    <property type="component" value="Unassembled WGS sequence"/>
</dbReference>
<gene>
    <name evidence="2" type="ORF">GDO81_029012</name>
</gene>
<accession>A0AAV6YMN9</accession>
<dbReference type="Gene3D" id="4.10.75.10">
    <property type="entry name" value="Elafin-like"/>
    <property type="match status" value="2"/>
</dbReference>
<evidence type="ECO:0000313" key="2">
    <source>
        <dbReference type="EMBL" id="KAG8535253.1"/>
    </source>
</evidence>
<dbReference type="SUPFAM" id="SSF57256">
    <property type="entry name" value="Elafin-like"/>
    <property type="match status" value="2"/>
</dbReference>